<comment type="subunit">
    <text evidence="9">Homooligomerizes. Interacts with KaiC. Participates in the KaiABC clock complex, whose core is composed of a KaiC homohexamer, 6 KaiB and up to 6 KaiA dimers. SasA and KaiB(fs) compete to bind to KaiC.</text>
</comment>
<evidence type="ECO:0000259" key="11">
    <source>
        <dbReference type="PROSITE" id="PS50109"/>
    </source>
</evidence>
<dbReference type="InterPro" id="IPR036890">
    <property type="entry name" value="HATPase_C_sf"/>
</dbReference>
<dbReference type="InterPro" id="IPR004358">
    <property type="entry name" value="Sig_transdc_His_kin-like_C"/>
</dbReference>
<evidence type="ECO:0000256" key="5">
    <source>
        <dbReference type="ARBA" id="ARBA00022777"/>
    </source>
</evidence>
<reference evidence="13" key="1">
    <citation type="journal article" date="2013" name="Proc. Natl. Acad. Sci. U.S.A.">
        <title>Improving the coverage of the cyanobacterial phylum using diversity-driven genome sequencing.</title>
        <authorList>
            <person name="Shih P.M."/>
            <person name="Wu D."/>
            <person name="Latifi A."/>
            <person name="Axen S.D."/>
            <person name="Fewer D.P."/>
            <person name="Talla E."/>
            <person name="Calteau A."/>
            <person name="Cai F."/>
            <person name="Tandeau de Marsac N."/>
            <person name="Rippka R."/>
            <person name="Herdman M."/>
            <person name="Sivonen K."/>
            <person name="Coursin T."/>
            <person name="Laurent T."/>
            <person name="Goodwin L."/>
            <person name="Nolan M."/>
            <person name="Davenport K.W."/>
            <person name="Han C.S."/>
            <person name="Rubin E.M."/>
            <person name="Eisen J.A."/>
            <person name="Woyke T."/>
            <person name="Gugger M."/>
            <person name="Kerfeld C.A."/>
        </authorList>
    </citation>
    <scope>NUCLEOTIDE SEQUENCE [LARGE SCALE GENOMIC DNA]</scope>
    <source>
        <strain evidence="13">ATCC 29371 / PCC 7437</strain>
    </source>
</reference>
<dbReference type="STRING" id="111780.Sta7437_3276"/>
<keyword evidence="4 9" id="KW-0547">Nucleotide-binding</keyword>
<dbReference type="AlphaFoldDB" id="K9XW69"/>
<keyword evidence="2 9" id="KW-0597">Phosphoprotein</keyword>
<dbReference type="eggNOG" id="COG2205">
    <property type="taxonomic scope" value="Bacteria"/>
</dbReference>
<dbReference type="CDD" id="cd02978">
    <property type="entry name" value="KaiB_like"/>
    <property type="match status" value="1"/>
</dbReference>
<keyword evidence="13" id="KW-1185">Reference proteome</keyword>
<dbReference type="SMART" id="SM01248">
    <property type="entry name" value="KaiB"/>
    <property type="match status" value="1"/>
</dbReference>
<feature type="modified residue" description="Phosphohistidine; by autocatalysis" evidence="9">
    <location>
        <position position="171"/>
    </location>
</feature>
<dbReference type="Pfam" id="PF07689">
    <property type="entry name" value="KaiB"/>
    <property type="match status" value="1"/>
</dbReference>
<dbReference type="PRINTS" id="PR00344">
    <property type="entry name" value="BCTRLSENSOR"/>
</dbReference>
<dbReference type="PANTHER" id="PTHR43711:SF26">
    <property type="entry name" value="SENSOR HISTIDINE KINASE RCSC"/>
    <property type="match status" value="1"/>
</dbReference>
<evidence type="ECO:0000313" key="13">
    <source>
        <dbReference type="Proteomes" id="UP000010473"/>
    </source>
</evidence>
<dbReference type="PATRIC" id="fig|111780.3.peg.3399"/>
<dbReference type="NCBIfam" id="NF006800">
    <property type="entry name" value="PRK09303.1"/>
    <property type="match status" value="1"/>
</dbReference>
<dbReference type="GO" id="GO:0005524">
    <property type="term" value="F:ATP binding"/>
    <property type="evidence" value="ECO:0007669"/>
    <property type="project" value="UniProtKB-KW"/>
</dbReference>
<dbReference type="EMBL" id="CP003653">
    <property type="protein sequence ID" value="AFZ36783.1"/>
    <property type="molecule type" value="Genomic_DNA"/>
</dbReference>
<evidence type="ECO:0000256" key="8">
    <source>
        <dbReference type="ARBA" id="ARBA00023108"/>
    </source>
</evidence>
<dbReference type="FunFam" id="3.30.565.10:FF:000006">
    <property type="entry name" value="Sensor histidine kinase WalK"/>
    <property type="match status" value="1"/>
</dbReference>
<dbReference type="RefSeq" id="WP_015194445.1">
    <property type="nucleotide sequence ID" value="NC_019748.1"/>
</dbReference>
<dbReference type="InterPro" id="IPR011649">
    <property type="entry name" value="KaiB_domain"/>
</dbReference>
<comment type="catalytic activity">
    <reaction evidence="1 9">
        <text>ATP + protein L-histidine = ADP + protein N-phospho-L-histidine.</text>
        <dbReference type="EC" id="2.7.13.3"/>
    </reaction>
</comment>
<evidence type="ECO:0000256" key="10">
    <source>
        <dbReference type="SAM" id="Coils"/>
    </source>
</evidence>
<dbReference type="OrthoDB" id="9773956at2"/>
<dbReference type="PROSITE" id="PS50109">
    <property type="entry name" value="HIS_KIN"/>
    <property type="match status" value="1"/>
</dbReference>
<dbReference type="InterPro" id="IPR003661">
    <property type="entry name" value="HisK_dim/P_dom"/>
</dbReference>
<dbReference type="EC" id="2.7.13.3" evidence="9"/>
<proteinExistence type="inferred from homology"/>
<dbReference type="PANTHER" id="PTHR43711">
    <property type="entry name" value="TWO-COMPONENT HISTIDINE KINASE"/>
    <property type="match status" value="1"/>
</dbReference>
<feature type="coiled-coil region" evidence="10">
    <location>
        <begin position="138"/>
        <end position="172"/>
    </location>
</feature>
<organism evidence="12 13">
    <name type="scientific">Stanieria cyanosphaera (strain ATCC 29371 / PCC 7437)</name>
    <dbReference type="NCBI Taxonomy" id="111780"/>
    <lineage>
        <taxon>Bacteria</taxon>
        <taxon>Bacillati</taxon>
        <taxon>Cyanobacteriota</taxon>
        <taxon>Cyanophyceae</taxon>
        <taxon>Pleurocapsales</taxon>
        <taxon>Dermocarpellaceae</taxon>
        <taxon>Stanieria</taxon>
    </lineage>
</organism>
<dbReference type="Gene3D" id="1.10.287.130">
    <property type="match status" value="1"/>
</dbReference>
<keyword evidence="5 9" id="KW-0418">Kinase</keyword>
<dbReference type="Proteomes" id="UP000010473">
    <property type="component" value="Chromosome"/>
</dbReference>
<dbReference type="SUPFAM" id="SSF55874">
    <property type="entry name" value="ATPase domain of HSP90 chaperone/DNA topoisomerase II/histidine kinase"/>
    <property type="match status" value="1"/>
</dbReference>
<dbReference type="InterPro" id="IPR003594">
    <property type="entry name" value="HATPase_dom"/>
</dbReference>
<dbReference type="InterPro" id="IPR036097">
    <property type="entry name" value="HisK_dim/P_sf"/>
</dbReference>
<dbReference type="SMART" id="SM00387">
    <property type="entry name" value="HATPase_c"/>
    <property type="match status" value="1"/>
</dbReference>
<dbReference type="SUPFAM" id="SSF52833">
    <property type="entry name" value="Thioredoxin-like"/>
    <property type="match status" value="1"/>
</dbReference>
<evidence type="ECO:0000256" key="2">
    <source>
        <dbReference type="ARBA" id="ARBA00022553"/>
    </source>
</evidence>
<keyword evidence="6 9" id="KW-0067">ATP-binding</keyword>
<evidence type="ECO:0000256" key="4">
    <source>
        <dbReference type="ARBA" id="ARBA00022741"/>
    </source>
</evidence>
<dbReference type="Pfam" id="PF00512">
    <property type="entry name" value="HisKA"/>
    <property type="match status" value="1"/>
</dbReference>
<dbReference type="GO" id="GO:0000155">
    <property type="term" value="F:phosphorelay sensor kinase activity"/>
    <property type="evidence" value="ECO:0007669"/>
    <property type="project" value="InterPro"/>
</dbReference>
<dbReference type="Gene3D" id="3.40.30.10">
    <property type="entry name" value="Glutaredoxin"/>
    <property type="match status" value="1"/>
</dbReference>
<accession>K9XW69</accession>
<evidence type="ECO:0000256" key="3">
    <source>
        <dbReference type="ARBA" id="ARBA00022679"/>
    </source>
</evidence>
<evidence type="ECO:0000256" key="6">
    <source>
        <dbReference type="ARBA" id="ARBA00022840"/>
    </source>
</evidence>
<comment type="domain">
    <text evidence="9">The N-terminus interacts with KaiC, while the C-terminal histidine kinase domain autophosphorylates and is probably responsible for self-oligomerization. The N-terminal domain stimulates the C-terminus to autophosphorylate.</text>
</comment>
<dbReference type="FunFam" id="1.10.287.130:FF:000154">
    <property type="entry name" value="Adaptive-response sensory kinase"/>
    <property type="match status" value="1"/>
</dbReference>
<dbReference type="InterPro" id="IPR036249">
    <property type="entry name" value="Thioredoxin-like_sf"/>
</dbReference>
<dbReference type="GO" id="GO:0007623">
    <property type="term" value="P:circadian rhythm"/>
    <property type="evidence" value="ECO:0007669"/>
    <property type="project" value="UniProtKB-UniRule"/>
</dbReference>
<dbReference type="Gene3D" id="3.30.565.10">
    <property type="entry name" value="Histidine kinase-like ATPase, C-terminal domain"/>
    <property type="match status" value="1"/>
</dbReference>
<dbReference type="HAMAP" id="MF_01837">
    <property type="entry name" value="Kinase_SasA"/>
    <property type="match status" value="1"/>
</dbReference>
<evidence type="ECO:0000313" key="12">
    <source>
        <dbReference type="EMBL" id="AFZ36783.1"/>
    </source>
</evidence>
<dbReference type="InterPro" id="IPR023527">
    <property type="entry name" value="Kinase_SasA"/>
</dbReference>
<protein>
    <recommendedName>
        <fullName evidence="9">Adaptive-response sensory-kinase SasA</fullName>
        <ecNumber evidence="9">2.7.13.3</ecNumber>
    </recommendedName>
    <alternativeName>
        <fullName evidence="9">Sensor histidine kinase SasA</fullName>
    </alternativeName>
</protein>
<dbReference type="InterPro" id="IPR005467">
    <property type="entry name" value="His_kinase_dom"/>
</dbReference>
<dbReference type="Pfam" id="PF02518">
    <property type="entry name" value="HATPase_c"/>
    <property type="match status" value="1"/>
</dbReference>
<gene>
    <name evidence="9" type="primary">sasA</name>
    <name evidence="12" type="ordered locus">Sta7437_3276</name>
</gene>
<evidence type="ECO:0000256" key="1">
    <source>
        <dbReference type="ARBA" id="ARBA00000085"/>
    </source>
</evidence>
<dbReference type="CDD" id="cd00075">
    <property type="entry name" value="HATPase"/>
    <property type="match status" value="1"/>
</dbReference>
<evidence type="ECO:0000256" key="7">
    <source>
        <dbReference type="ARBA" id="ARBA00023012"/>
    </source>
</evidence>
<keyword evidence="3 9" id="KW-0808">Transferase</keyword>
<dbReference type="CDD" id="cd00082">
    <property type="entry name" value="HisKA"/>
    <property type="match status" value="1"/>
</dbReference>
<dbReference type="SMART" id="SM00388">
    <property type="entry name" value="HisKA"/>
    <property type="match status" value="1"/>
</dbReference>
<dbReference type="SUPFAM" id="SSF47384">
    <property type="entry name" value="Homodimeric domain of signal transducing histidine kinase"/>
    <property type="match status" value="1"/>
</dbReference>
<dbReference type="KEGG" id="scs:Sta7437_3276"/>
<dbReference type="InterPro" id="IPR050736">
    <property type="entry name" value="Sensor_HK_Regulatory"/>
</dbReference>
<comment type="function">
    <text evidence="9">Member of the two-component regulatory system SasA/RpaA involved in genome-wide circadian gene expression. One of several clock output pathways. Participates in the Kai clock protein complex, the main circadian regulator in cyanobacteria, via its interaction with KaiC. KaiC enhances the autophosphorylation activity of SasA, which then transfers its phosphate group to RpaA to activate it. In addition to its output function, recruits fold-shifted KaiB (KaiB(fs)) to KaiC to cooperatively form the KaiB(6):KaiC(6) complex (independent of SasA kinase activity). Required for robustness of the circadian rhythm of gene expression and is involved in clock output, also required for adaptation to light/dark cycles.</text>
</comment>
<sequence length="390" mass="44833">MLQSDSQQIGFNQDVSKPETLQLLLFVNEHPTSQEYIRRVKTYLENLQAEYPFELQVIEIGKQPHLVEHFKLIATPALVKINPLPRQTLTGSNLIDQLQQWWPRWQTSVQVNLQEQISEEEKYSYVGEDNSVKYSAELIRLSDKIFTLQREKEELQEQLRFKEQILAMLAHDLRSPLTAASIAVETLEISFSQPDQEKAQKLRGQLFKQARKQFQIMNKMIADLLQASKNVGSQLQIEPSKLYLQPLCKDIISQFSDRMTEKSQQLTADIPQDVPAVYADEELVRQVIINLLENAIKYTPEEGKINLSILHRTSQKVQLSLCDNGPGIPAAKQERIFEGHFRLKRDRSKEGYGLGLSLCRKIINSHYGQIWVDSVPGGGSCFHFTLPAYR</sequence>
<keyword evidence="10" id="KW-0175">Coiled coil</keyword>
<keyword evidence="8 9" id="KW-0090">Biological rhythms</keyword>
<feature type="domain" description="Histidine kinase" evidence="11">
    <location>
        <begin position="168"/>
        <end position="390"/>
    </location>
</feature>
<evidence type="ECO:0000256" key="9">
    <source>
        <dbReference type="HAMAP-Rule" id="MF_01837"/>
    </source>
</evidence>
<keyword evidence="7 9" id="KW-0902">Two-component regulatory system</keyword>
<dbReference type="HOGENOM" id="CLU_723030_0_0_3"/>
<name>K9XW69_STAC7</name>